<evidence type="ECO:0000256" key="2">
    <source>
        <dbReference type="ARBA" id="ARBA00011344"/>
    </source>
</evidence>
<dbReference type="PANTHER" id="PTHR30173">
    <property type="entry name" value="SIGMA 19 FACTOR"/>
    <property type="match status" value="1"/>
</dbReference>
<dbReference type="Pfam" id="PF08281">
    <property type="entry name" value="Sigma70_r4_2"/>
    <property type="match status" value="1"/>
</dbReference>
<reference evidence="8" key="1">
    <citation type="submission" date="2019-09" db="EMBL/GenBank/DDBJ databases">
        <authorList>
            <person name="Teo W.F.A."/>
            <person name="Duangmal K."/>
        </authorList>
    </citation>
    <scope>NUCLEOTIDE SEQUENCE [LARGE SCALE GENOMIC DNA]</scope>
    <source>
        <strain evidence="8">K81G1</strain>
    </source>
</reference>
<dbReference type="InterPro" id="IPR013249">
    <property type="entry name" value="RNA_pol_sigma70_r4_t2"/>
</dbReference>
<name>A0A5N0UNG8_9PSEU</name>
<comment type="subunit">
    <text evidence="2">Interacts transiently with the RNA polymerase catalytic core formed by RpoA, RpoB, RpoC and RpoZ (2 alpha, 1 beta, 1 beta' and 1 omega subunit) to form the RNA polymerase holoenzyme that can initiate transcription.</text>
</comment>
<dbReference type="AlphaFoldDB" id="A0A5N0UNG8"/>
<feature type="domain" description="RNA polymerase sigma-70 region 2" evidence="6">
    <location>
        <begin position="13"/>
        <end position="76"/>
    </location>
</feature>
<evidence type="ECO:0000259" key="6">
    <source>
        <dbReference type="Pfam" id="PF04542"/>
    </source>
</evidence>
<comment type="caution">
    <text evidence="8">The sequence shown here is derived from an EMBL/GenBank/DDBJ whole genome shotgun (WGS) entry which is preliminary data.</text>
</comment>
<dbReference type="InterPro" id="IPR052704">
    <property type="entry name" value="ECF_Sigma-70_Domain"/>
</dbReference>
<keyword evidence="5" id="KW-0804">Transcription</keyword>
<dbReference type="Gene3D" id="1.10.1740.10">
    <property type="match status" value="1"/>
</dbReference>
<dbReference type="Gene3D" id="1.10.10.10">
    <property type="entry name" value="Winged helix-like DNA-binding domain superfamily/Winged helix DNA-binding domain"/>
    <property type="match status" value="1"/>
</dbReference>
<dbReference type="InterPro" id="IPR007627">
    <property type="entry name" value="RNA_pol_sigma70_r2"/>
</dbReference>
<dbReference type="RefSeq" id="WP_144758989.1">
    <property type="nucleotide sequence ID" value="NZ_VMNW02000137.1"/>
</dbReference>
<dbReference type="GO" id="GO:0003677">
    <property type="term" value="F:DNA binding"/>
    <property type="evidence" value="ECO:0007669"/>
    <property type="project" value="InterPro"/>
</dbReference>
<dbReference type="OrthoDB" id="3211555at2"/>
<keyword evidence="4" id="KW-0731">Sigma factor</keyword>
<sequence length="291" mass="31515">MDEREFLAERFEEQRTKLRAVAYRMLGSVAEAEDAVQETWLRLSRTDTGDVDNLAAWLTTVVGRVCLTMLRSRTRRREEPLEFHLPDPLVSSADALDPEQEAILGDSVGIALLVVLETLDPAERLAFVLHDLFAVPFEEIARIVGRSEAATRQLASRARRRVRGAPAPDTGLASQREVIDAFVAAARGGDLERLMALLDPDVVVRTDGGPGRSSRVLRGPKEVAEGAMLFLRFAELARPAIVNGAAGAVGIVDGRPVSVAAFTVRGGRVAAMDILSDPARLATLDLTVLDS</sequence>
<dbReference type="InterPro" id="IPR036388">
    <property type="entry name" value="WH-like_DNA-bd_sf"/>
</dbReference>
<evidence type="ECO:0000256" key="5">
    <source>
        <dbReference type="ARBA" id="ARBA00023163"/>
    </source>
</evidence>
<dbReference type="InterPro" id="IPR032710">
    <property type="entry name" value="NTF2-like_dom_sf"/>
</dbReference>
<dbReference type="EMBL" id="VMNW02000137">
    <property type="protein sequence ID" value="KAA9149623.1"/>
    <property type="molecule type" value="Genomic_DNA"/>
</dbReference>
<dbReference type="Proteomes" id="UP000319769">
    <property type="component" value="Unassembled WGS sequence"/>
</dbReference>
<dbReference type="GO" id="GO:0016987">
    <property type="term" value="F:sigma factor activity"/>
    <property type="evidence" value="ECO:0007669"/>
    <property type="project" value="UniProtKB-KW"/>
</dbReference>
<comment type="similarity">
    <text evidence="1">Belongs to the sigma-70 factor family. ECF subfamily.</text>
</comment>
<proteinExistence type="inferred from homology"/>
<dbReference type="PANTHER" id="PTHR30173:SF43">
    <property type="entry name" value="ECF RNA POLYMERASE SIGMA FACTOR SIGI-RELATED"/>
    <property type="match status" value="1"/>
</dbReference>
<dbReference type="SUPFAM" id="SSF88946">
    <property type="entry name" value="Sigma2 domain of RNA polymerase sigma factors"/>
    <property type="match status" value="1"/>
</dbReference>
<dbReference type="InterPro" id="IPR014284">
    <property type="entry name" value="RNA_pol_sigma-70_dom"/>
</dbReference>
<evidence type="ECO:0000256" key="1">
    <source>
        <dbReference type="ARBA" id="ARBA00010641"/>
    </source>
</evidence>
<dbReference type="GO" id="GO:0006352">
    <property type="term" value="P:DNA-templated transcription initiation"/>
    <property type="evidence" value="ECO:0007669"/>
    <property type="project" value="InterPro"/>
</dbReference>
<dbReference type="NCBIfam" id="TIGR02937">
    <property type="entry name" value="sigma70-ECF"/>
    <property type="match status" value="1"/>
</dbReference>
<dbReference type="InterPro" id="IPR013324">
    <property type="entry name" value="RNA_pol_sigma_r3/r4-like"/>
</dbReference>
<protein>
    <submittedName>
        <fullName evidence="8">Sigma-70 family RNA polymerase sigma factor</fullName>
    </submittedName>
</protein>
<dbReference type="SUPFAM" id="SSF54427">
    <property type="entry name" value="NTF2-like"/>
    <property type="match status" value="1"/>
</dbReference>
<dbReference type="Gene3D" id="3.10.450.50">
    <property type="match status" value="1"/>
</dbReference>
<feature type="domain" description="RNA polymerase sigma factor 70 region 4 type 2" evidence="7">
    <location>
        <begin position="111"/>
        <end position="161"/>
    </location>
</feature>
<keyword evidence="3" id="KW-0805">Transcription regulation</keyword>
<gene>
    <name evidence="8" type="ORF">FPZ12_042975</name>
</gene>
<evidence type="ECO:0000313" key="9">
    <source>
        <dbReference type="Proteomes" id="UP000319769"/>
    </source>
</evidence>
<dbReference type="SUPFAM" id="SSF88659">
    <property type="entry name" value="Sigma3 and sigma4 domains of RNA polymerase sigma factors"/>
    <property type="match status" value="1"/>
</dbReference>
<evidence type="ECO:0000256" key="3">
    <source>
        <dbReference type="ARBA" id="ARBA00023015"/>
    </source>
</evidence>
<accession>A0A5N0UNG8</accession>
<dbReference type="Pfam" id="PF04542">
    <property type="entry name" value="Sigma70_r2"/>
    <property type="match status" value="1"/>
</dbReference>
<organism evidence="8 9">
    <name type="scientific">Amycolatopsis acidicola</name>
    <dbReference type="NCBI Taxonomy" id="2596893"/>
    <lineage>
        <taxon>Bacteria</taxon>
        <taxon>Bacillati</taxon>
        <taxon>Actinomycetota</taxon>
        <taxon>Actinomycetes</taxon>
        <taxon>Pseudonocardiales</taxon>
        <taxon>Pseudonocardiaceae</taxon>
        <taxon>Amycolatopsis</taxon>
    </lineage>
</organism>
<dbReference type="InterPro" id="IPR013325">
    <property type="entry name" value="RNA_pol_sigma_r2"/>
</dbReference>
<evidence type="ECO:0000313" key="8">
    <source>
        <dbReference type="EMBL" id="KAA9149623.1"/>
    </source>
</evidence>
<evidence type="ECO:0000256" key="4">
    <source>
        <dbReference type="ARBA" id="ARBA00023082"/>
    </source>
</evidence>
<evidence type="ECO:0000259" key="7">
    <source>
        <dbReference type="Pfam" id="PF08281"/>
    </source>
</evidence>
<keyword evidence="9" id="KW-1185">Reference proteome</keyword>